<accession>A0A081FTZ7</accession>
<comment type="caution">
    <text evidence="2">The sequence shown here is derived from an EMBL/GenBank/DDBJ whole genome shotgun (WGS) entry which is preliminary data.</text>
</comment>
<name>A0A081FTZ7_9GAMM</name>
<reference evidence="2 3" key="1">
    <citation type="submission" date="2014-04" db="EMBL/GenBank/DDBJ databases">
        <title>Marinobacterium kochiensis sp. nov., isolated from sediment sample collected from Kochi backwaters in Kerala, India.</title>
        <authorList>
            <person name="Singh A."/>
            <person name="Pinnaka A.K."/>
        </authorList>
    </citation>
    <scope>NUCLEOTIDE SEQUENCE [LARGE SCALE GENOMIC DNA]</scope>
    <source>
        <strain evidence="2 3">AK27</strain>
    </source>
</reference>
<dbReference type="AlphaFoldDB" id="A0A081FTZ7"/>
<protein>
    <submittedName>
        <fullName evidence="2">Uncharacterized protein</fullName>
    </submittedName>
</protein>
<organism evidence="2 3">
    <name type="scientific">Marinobacterium lacunae</name>
    <dbReference type="NCBI Taxonomy" id="1232683"/>
    <lineage>
        <taxon>Bacteria</taxon>
        <taxon>Pseudomonadati</taxon>
        <taxon>Pseudomonadota</taxon>
        <taxon>Gammaproteobacteria</taxon>
        <taxon>Oceanospirillales</taxon>
        <taxon>Oceanospirillaceae</taxon>
        <taxon>Marinobacterium</taxon>
    </lineage>
</organism>
<keyword evidence="3" id="KW-1185">Reference proteome</keyword>
<dbReference type="Proteomes" id="UP000028252">
    <property type="component" value="Unassembled WGS sequence"/>
</dbReference>
<keyword evidence="1" id="KW-0472">Membrane</keyword>
<gene>
    <name evidence="2" type="ORF">ADIMK_3663</name>
</gene>
<dbReference type="EMBL" id="JMQN01000057">
    <property type="protein sequence ID" value="KEA62002.1"/>
    <property type="molecule type" value="Genomic_DNA"/>
</dbReference>
<sequence length="50" mass="6056">MLAIMVMMAPAFGIWTLFNRWLERRLDIKGRYMEDEYYRSDEASPPRDGR</sequence>
<dbReference type="PATRIC" id="fig|1232683.4.peg.3603"/>
<evidence type="ECO:0000313" key="2">
    <source>
        <dbReference type="EMBL" id="KEA62002.1"/>
    </source>
</evidence>
<evidence type="ECO:0000313" key="3">
    <source>
        <dbReference type="Proteomes" id="UP000028252"/>
    </source>
</evidence>
<feature type="transmembrane region" description="Helical" evidence="1">
    <location>
        <begin position="6"/>
        <end position="22"/>
    </location>
</feature>
<keyword evidence="1" id="KW-0812">Transmembrane</keyword>
<proteinExistence type="predicted"/>
<keyword evidence="1" id="KW-1133">Transmembrane helix</keyword>
<evidence type="ECO:0000256" key="1">
    <source>
        <dbReference type="SAM" id="Phobius"/>
    </source>
</evidence>